<dbReference type="InterPro" id="IPR029028">
    <property type="entry name" value="Alpha/beta_knot_MTases"/>
</dbReference>
<reference evidence="6 7" key="1">
    <citation type="submission" date="2024-03" db="EMBL/GenBank/DDBJ databases">
        <title>Pseudoalteromonas qingdaonensis sp. nov., isolated from the intestines of marine benthic organisms.</title>
        <authorList>
            <person name="Lin X."/>
            <person name="Fang S."/>
            <person name="Hu X."/>
        </authorList>
    </citation>
    <scope>NUCLEOTIDE SEQUENCE [LARGE SCALE GENOMIC DNA]</scope>
    <source>
        <strain evidence="6 7">YIC-827</strain>
    </source>
</reference>
<dbReference type="InterPro" id="IPR029026">
    <property type="entry name" value="tRNA_m1G_MTases_N"/>
</dbReference>
<dbReference type="Pfam" id="PF00588">
    <property type="entry name" value="SpoU_methylase"/>
    <property type="match status" value="1"/>
</dbReference>
<keyword evidence="2 6" id="KW-0489">Methyltransferase</keyword>
<evidence type="ECO:0000256" key="3">
    <source>
        <dbReference type="ARBA" id="ARBA00022679"/>
    </source>
</evidence>
<dbReference type="Gene3D" id="3.40.1280.10">
    <property type="match status" value="1"/>
</dbReference>
<organism evidence="6 7">
    <name type="scientific">Pseudoalteromonas qingdaonensis</name>
    <dbReference type="NCBI Taxonomy" id="3131913"/>
    <lineage>
        <taxon>Bacteria</taxon>
        <taxon>Pseudomonadati</taxon>
        <taxon>Pseudomonadota</taxon>
        <taxon>Gammaproteobacteria</taxon>
        <taxon>Alteromonadales</taxon>
        <taxon>Pseudoalteromonadaceae</taxon>
        <taxon>Pseudoalteromonas</taxon>
    </lineage>
</organism>
<dbReference type="GO" id="GO:0032259">
    <property type="term" value="P:methylation"/>
    <property type="evidence" value="ECO:0007669"/>
    <property type="project" value="UniProtKB-KW"/>
</dbReference>
<dbReference type="PANTHER" id="PTHR43191:SF2">
    <property type="entry name" value="RRNA METHYLTRANSFERASE 3, MITOCHONDRIAL"/>
    <property type="match status" value="1"/>
</dbReference>
<evidence type="ECO:0000256" key="2">
    <source>
        <dbReference type="ARBA" id="ARBA00022603"/>
    </source>
</evidence>
<feature type="domain" description="tRNA/rRNA methyltransferase SpoU type" evidence="4">
    <location>
        <begin position="106"/>
        <end position="239"/>
    </location>
</feature>
<proteinExistence type="inferred from homology"/>
<evidence type="ECO:0000313" key="7">
    <source>
        <dbReference type="Proteomes" id="UP001447008"/>
    </source>
</evidence>
<gene>
    <name evidence="6" type="ORF">WCN91_08420</name>
</gene>
<keyword evidence="7" id="KW-1185">Reference proteome</keyword>
<dbReference type="InterPro" id="IPR029064">
    <property type="entry name" value="Ribosomal_eL30-like_sf"/>
</dbReference>
<dbReference type="SUPFAM" id="SSF75217">
    <property type="entry name" value="alpha/beta knot"/>
    <property type="match status" value="1"/>
</dbReference>
<comment type="caution">
    <text evidence="6">The sequence shown here is derived from an EMBL/GenBank/DDBJ whole genome shotgun (WGS) entry which is preliminary data.</text>
</comment>
<dbReference type="InterPro" id="IPR053888">
    <property type="entry name" value="MRM3-like_sub_bind"/>
</dbReference>
<dbReference type="Gene3D" id="3.30.1330.30">
    <property type="match status" value="1"/>
</dbReference>
<feature type="domain" description="MRM3-like substrate binding" evidence="5">
    <location>
        <begin position="7"/>
        <end position="90"/>
    </location>
</feature>
<keyword evidence="3" id="KW-0808">Transferase</keyword>
<name>A0ABU9MYJ6_9GAMM</name>
<dbReference type="GO" id="GO:0008168">
    <property type="term" value="F:methyltransferase activity"/>
    <property type="evidence" value="ECO:0007669"/>
    <property type="project" value="UniProtKB-KW"/>
</dbReference>
<evidence type="ECO:0000313" key="6">
    <source>
        <dbReference type="EMBL" id="MEM0515449.1"/>
    </source>
</evidence>
<dbReference type="EMBL" id="JBCGCU010000007">
    <property type="protein sequence ID" value="MEM0515449.1"/>
    <property type="molecule type" value="Genomic_DNA"/>
</dbReference>
<dbReference type="CDD" id="cd18109">
    <property type="entry name" value="SpoU-like_RNA-MTase"/>
    <property type="match status" value="1"/>
</dbReference>
<dbReference type="InterPro" id="IPR051259">
    <property type="entry name" value="rRNA_Methyltransferase"/>
</dbReference>
<dbReference type="PANTHER" id="PTHR43191">
    <property type="entry name" value="RRNA METHYLTRANSFERASE 3"/>
    <property type="match status" value="1"/>
</dbReference>
<dbReference type="InterPro" id="IPR001537">
    <property type="entry name" value="SpoU_MeTrfase"/>
</dbReference>
<evidence type="ECO:0000259" key="5">
    <source>
        <dbReference type="Pfam" id="PF22435"/>
    </source>
</evidence>
<evidence type="ECO:0000259" key="4">
    <source>
        <dbReference type="Pfam" id="PF00588"/>
    </source>
</evidence>
<evidence type="ECO:0000256" key="1">
    <source>
        <dbReference type="ARBA" id="ARBA00007228"/>
    </source>
</evidence>
<sequence>MLSKNQQKHLRQLGQKKYRKQRQEFLVQGTKNVLELLQSEHDVLELFASDEFCAAHKQLIESRLSGKDVHSCDEAALSKVSTLVTNNDAIAVAPMAQVEIEHTPWQIALDGVSDPGNLGTIIRLADWYGFKQVLLSANCADPYNPKVISATMGSFTRVSCHQVDLPAYLQSCDKPVYGAFLGGKNLHHTNFGGQGILVMGSESHGISDAVAAHVSERITIVGYGGAESLNVAIASGIILDNIKRCHG</sequence>
<accession>A0ABU9MYJ6</accession>
<dbReference type="Proteomes" id="UP001447008">
    <property type="component" value="Unassembled WGS sequence"/>
</dbReference>
<protein>
    <submittedName>
        <fullName evidence="6">RNA methyltransferase</fullName>
    </submittedName>
</protein>
<dbReference type="SUPFAM" id="SSF55315">
    <property type="entry name" value="L30e-like"/>
    <property type="match status" value="1"/>
</dbReference>
<dbReference type="Pfam" id="PF22435">
    <property type="entry name" value="MRM3-like_sub_bind"/>
    <property type="match status" value="1"/>
</dbReference>
<dbReference type="RefSeq" id="WP_342678084.1">
    <property type="nucleotide sequence ID" value="NZ_JBCGCU010000007.1"/>
</dbReference>
<comment type="similarity">
    <text evidence="1">Belongs to the class IV-like SAM-binding methyltransferase superfamily. RNA methyltransferase TrmH family.</text>
</comment>